<gene>
    <name evidence="1" type="ORF">HDID_LOCUS4768</name>
</gene>
<organism evidence="3">
    <name type="scientific">Hymenolepis diminuta</name>
    <name type="common">Rat tapeworm</name>
    <dbReference type="NCBI Taxonomy" id="6216"/>
    <lineage>
        <taxon>Eukaryota</taxon>
        <taxon>Metazoa</taxon>
        <taxon>Spiralia</taxon>
        <taxon>Lophotrochozoa</taxon>
        <taxon>Platyhelminthes</taxon>
        <taxon>Cestoda</taxon>
        <taxon>Eucestoda</taxon>
        <taxon>Cyclophyllidea</taxon>
        <taxon>Hymenolepididae</taxon>
        <taxon>Hymenolepis</taxon>
    </lineage>
</organism>
<accession>A0A0R3SIK5</accession>
<protein>
    <submittedName>
        <fullName evidence="1 3">Uncharacterized protein</fullName>
    </submittedName>
</protein>
<sequence>MILIDCGLDSSAQCEAWVKSTDDFSPKVPGILAYSSSLSAVHPPEMAPKRSGPTELDSIEAEEQKEQLEANVHRSEQLEQQTKQYTFVESENSSVSADSMALSVGVVFVVASESIFILINDSDKSTDPHWTERLCDDRG</sequence>
<proteinExistence type="predicted"/>
<dbReference type="EMBL" id="UYSG01001988">
    <property type="protein sequence ID" value="VDL55286.1"/>
    <property type="molecule type" value="Genomic_DNA"/>
</dbReference>
<name>A0A0R3SIK5_HYMDI</name>
<reference evidence="1 2" key="2">
    <citation type="submission" date="2018-11" db="EMBL/GenBank/DDBJ databases">
        <authorList>
            <consortium name="Pathogen Informatics"/>
        </authorList>
    </citation>
    <scope>NUCLEOTIDE SEQUENCE [LARGE SCALE GENOMIC DNA]</scope>
</reference>
<dbReference type="Proteomes" id="UP000274504">
    <property type="component" value="Unassembled WGS sequence"/>
</dbReference>
<dbReference type="WBParaSite" id="HDID_0000477001-mRNA-1">
    <property type="protein sequence ID" value="HDID_0000477001-mRNA-1"/>
    <property type="gene ID" value="HDID_0000477001"/>
</dbReference>
<reference evidence="3" key="1">
    <citation type="submission" date="2017-02" db="UniProtKB">
        <authorList>
            <consortium name="WormBaseParasite"/>
        </authorList>
    </citation>
    <scope>IDENTIFICATION</scope>
</reference>
<evidence type="ECO:0000313" key="3">
    <source>
        <dbReference type="WBParaSite" id="HDID_0000477001-mRNA-1"/>
    </source>
</evidence>
<dbReference type="AlphaFoldDB" id="A0A0R3SIK5"/>
<evidence type="ECO:0000313" key="2">
    <source>
        <dbReference type="Proteomes" id="UP000274504"/>
    </source>
</evidence>
<evidence type="ECO:0000313" key="1">
    <source>
        <dbReference type="EMBL" id="VDL55286.1"/>
    </source>
</evidence>